<name>A0A556N6C4_9FLAO</name>
<dbReference type="AlphaFoldDB" id="A0A556N6C4"/>
<evidence type="ECO:0000256" key="1">
    <source>
        <dbReference type="SAM" id="SignalP"/>
    </source>
</evidence>
<dbReference type="InterPro" id="IPR011467">
    <property type="entry name" value="DUF1573"/>
</dbReference>
<gene>
    <name evidence="2" type="ORF">FO442_00740</name>
</gene>
<dbReference type="PANTHER" id="PTHR37833">
    <property type="entry name" value="LIPOPROTEIN-RELATED"/>
    <property type="match status" value="1"/>
</dbReference>
<dbReference type="Proteomes" id="UP000316008">
    <property type="component" value="Unassembled WGS sequence"/>
</dbReference>
<protein>
    <submittedName>
        <fullName evidence="2">DUF1573 domain-containing protein</fullName>
    </submittedName>
</protein>
<feature type="signal peptide" evidence="1">
    <location>
        <begin position="1"/>
        <end position="17"/>
    </location>
</feature>
<dbReference type="RefSeq" id="WP_144331220.1">
    <property type="nucleotide sequence ID" value="NZ_VLPL01000001.1"/>
</dbReference>
<sequence length="136" mass="14357">MRKIVFLGPVVIGMALAFLTACKSDSPSEIVGYKTTMKVPSVFNAGKIARGEVIHANFVVENTGDQPLVLSDVSGSCSCTVADWSKEPIPPGEKGFVKADVKTESFSEGPVTRSVTILSNTTPPSTKVVVEATIIK</sequence>
<organism evidence="2 3">
    <name type="scientific">Fluviicola chungangensis</name>
    <dbReference type="NCBI Taxonomy" id="2597671"/>
    <lineage>
        <taxon>Bacteria</taxon>
        <taxon>Pseudomonadati</taxon>
        <taxon>Bacteroidota</taxon>
        <taxon>Flavobacteriia</taxon>
        <taxon>Flavobacteriales</taxon>
        <taxon>Crocinitomicaceae</taxon>
        <taxon>Fluviicola</taxon>
    </lineage>
</organism>
<dbReference type="Gene3D" id="2.60.40.10">
    <property type="entry name" value="Immunoglobulins"/>
    <property type="match status" value="1"/>
</dbReference>
<keyword evidence="1" id="KW-0732">Signal</keyword>
<dbReference type="PANTHER" id="PTHR37833:SF1">
    <property type="entry name" value="SIGNAL PEPTIDE PROTEIN"/>
    <property type="match status" value="1"/>
</dbReference>
<comment type="caution">
    <text evidence="2">The sequence shown here is derived from an EMBL/GenBank/DDBJ whole genome shotgun (WGS) entry which is preliminary data.</text>
</comment>
<proteinExistence type="predicted"/>
<feature type="chain" id="PRO_5021797990" evidence="1">
    <location>
        <begin position="18"/>
        <end position="136"/>
    </location>
</feature>
<reference evidence="2 3" key="1">
    <citation type="submission" date="2019-07" db="EMBL/GenBank/DDBJ databases">
        <authorList>
            <person name="Huq M.A."/>
        </authorList>
    </citation>
    <scope>NUCLEOTIDE SEQUENCE [LARGE SCALE GENOMIC DNA]</scope>
    <source>
        <strain evidence="2 3">MAH-3</strain>
    </source>
</reference>
<dbReference type="Pfam" id="PF07610">
    <property type="entry name" value="DUF1573"/>
    <property type="match status" value="1"/>
</dbReference>
<dbReference type="PROSITE" id="PS51257">
    <property type="entry name" value="PROKAR_LIPOPROTEIN"/>
    <property type="match status" value="1"/>
</dbReference>
<keyword evidence="3" id="KW-1185">Reference proteome</keyword>
<accession>A0A556N6C4</accession>
<dbReference type="OrthoDB" id="826619at2"/>
<evidence type="ECO:0000313" key="2">
    <source>
        <dbReference type="EMBL" id="TSJ47685.1"/>
    </source>
</evidence>
<dbReference type="EMBL" id="VLPL01000001">
    <property type="protein sequence ID" value="TSJ47685.1"/>
    <property type="molecule type" value="Genomic_DNA"/>
</dbReference>
<dbReference type="InterPro" id="IPR013783">
    <property type="entry name" value="Ig-like_fold"/>
</dbReference>
<evidence type="ECO:0000313" key="3">
    <source>
        <dbReference type="Proteomes" id="UP000316008"/>
    </source>
</evidence>